<organism evidence="6 7">
    <name type="scientific">Adineta ricciae</name>
    <name type="common">Rotifer</name>
    <dbReference type="NCBI Taxonomy" id="249248"/>
    <lineage>
        <taxon>Eukaryota</taxon>
        <taxon>Metazoa</taxon>
        <taxon>Spiralia</taxon>
        <taxon>Gnathifera</taxon>
        <taxon>Rotifera</taxon>
        <taxon>Eurotatoria</taxon>
        <taxon>Bdelloidea</taxon>
        <taxon>Adinetida</taxon>
        <taxon>Adinetidae</taxon>
        <taxon>Adineta</taxon>
    </lineage>
</organism>
<dbReference type="AlphaFoldDB" id="A0A815P0W7"/>
<comment type="subcellular location">
    <subcellularLocation>
        <location evidence="1">Nucleus</location>
    </subcellularLocation>
</comment>
<evidence type="ECO:0000256" key="1">
    <source>
        <dbReference type="ARBA" id="ARBA00004123"/>
    </source>
</evidence>
<dbReference type="PANTHER" id="PTHR10985">
    <property type="entry name" value="BASIC HELIX-LOOP-HELIX TRANSCRIPTION FACTOR, HES-RELATED"/>
    <property type="match status" value="1"/>
</dbReference>
<protein>
    <recommendedName>
        <fullName evidence="5">BHLH domain-containing protein</fullName>
    </recommendedName>
</protein>
<dbReference type="PROSITE" id="PS50888">
    <property type="entry name" value="BHLH"/>
    <property type="match status" value="1"/>
</dbReference>
<dbReference type="SUPFAM" id="SSF47459">
    <property type="entry name" value="HLH, helix-loop-helix DNA-binding domain"/>
    <property type="match status" value="1"/>
</dbReference>
<dbReference type="OrthoDB" id="6371181at2759"/>
<gene>
    <name evidence="6" type="ORF">EDS130_LOCUS38780</name>
</gene>
<evidence type="ECO:0000256" key="2">
    <source>
        <dbReference type="ARBA" id="ARBA00023015"/>
    </source>
</evidence>
<dbReference type="InterPro" id="IPR011598">
    <property type="entry name" value="bHLH_dom"/>
</dbReference>
<evidence type="ECO:0000313" key="7">
    <source>
        <dbReference type="Proteomes" id="UP000663852"/>
    </source>
</evidence>
<evidence type="ECO:0000313" key="6">
    <source>
        <dbReference type="EMBL" id="CAF1439637.1"/>
    </source>
</evidence>
<dbReference type="GO" id="GO:0005634">
    <property type="term" value="C:nucleus"/>
    <property type="evidence" value="ECO:0007669"/>
    <property type="project" value="UniProtKB-SubCell"/>
</dbReference>
<dbReference type="Pfam" id="PF00010">
    <property type="entry name" value="HLH"/>
    <property type="match status" value="1"/>
</dbReference>
<accession>A0A815P0W7</accession>
<dbReference type="Proteomes" id="UP000663852">
    <property type="component" value="Unassembled WGS sequence"/>
</dbReference>
<keyword evidence="2" id="KW-0805">Transcription regulation</keyword>
<sequence length="341" mass="38925">MTICTIRNTSISVKKTKTCALGDATISDRHYSSSSHLEIILDDHSNCDSIFDDYNSSVCEPKTSTTKDKHNAHQRHKKRILKTPKPHRLIEKRRRDRMNSSLSTLLNLVPHQKNENHKRVEKTEIVEMAIKYIHTILANNQKTADTLNAEKQTIIKLNAYRSGYLNCICDAYEHFEKQPAHQRILPDFVKFSTNKEIELNDLIDLPEKKTLLKARARSTGHGEQMCSASDVQSMTESDYEVQFPIDDGENYPKQIKVPIFVLHPSGTHYVPMHIDSSVVSHVFRKKPNASHPSCANEKAHCHPISIPINFTPEPIVFEPCRLDLQNINVIGTKHQASVRLH</sequence>
<reference evidence="6" key="1">
    <citation type="submission" date="2021-02" db="EMBL/GenBank/DDBJ databases">
        <authorList>
            <person name="Nowell W R."/>
        </authorList>
    </citation>
    <scope>NUCLEOTIDE SEQUENCE</scope>
</reference>
<dbReference type="InterPro" id="IPR050370">
    <property type="entry name" value="HES_HEY"/>
</dbReference>
<name>A0A815P0W7_ADIRI</name>
<dbReference type="InterPro" id="IPR036638">
    <property type="entry name" value="HLH_DNA-bd_sf"/>
</dbReference>
<comment type="caution">
    <text evidence="6">The sequence shown here is derived from an EMBL/GenBank/DDBJ whole genome shotgun (WGS) entry which is preliminary data.</text>
</comment>
<dbReference type="EMBL" id="CAJNOJ010000414">
    <property type="protein sequence ID" value="CAF1439637.1"/>
    <property type="molecule type" value="Genomic_DNA"/>
</dbReference>
<evidence type="ECO:0000259" key="5">
    <source>
        <dbReference type="PROSITE" id="PS50888"/>
    </source>
</evidence>
<keyword evidence="3" id="KW-0804">Transcription</keyword>
<feature type="domain" description="BHLH" evidence="5">
    <location>
        <begin position="82"/>
        <end position="136"/>
    </location>
</feature>
<keyword evidence="4" id="KW-0539">Nucleus</keyword>
<evidence type="ECO:0000256" key="4">
    <source>
        <dbReference type="ARBA" id="ARBA00023242"/>
    </source>
</evidence>
<dbReference type="SMART" id="SM00353">
    <property type="entry name" value="HLH"/>
    <property type="match status" value="1"/>
</dbReference>
<dbReference type="Gene3D" id="4.10.280.10">
    <property type="entry name" value="Helix-loop-helix DNA-binding domain"/>
    <property type="match status" value="1"/>
</dbReference>
<dbReference type="GO" id="GO:0046983">
    <property type="term" value="F:protein dimerization activity"/>
    <property type="evidence" value="ECO:0007669"/>
    <property type="project" value="InterPro"/>
</dbReference>
<evidence type="ECO:0000256" key="3">
    <source>
        <dbReference type="ARBA" id="ARBA00023163"/>
    </source>
</evidence>
<proteinExistence type="predicted"/>